<dbReference type="SUPFAM" id="SSF50129">
    <property type="entry name" value="GroES-like"/>
    <property type="match status" value="1"/>
</dbReference>
<reference evidence="3" key="1">
    <citation type="journal article" date="2021" name="Int. J. Syst. Evol. Microbiol.">
        <title>Bradyrhizobium septentrionale sp. nov. (sv. septentrionale) and Bradyrhizobium quebecense sp. nov. (sv. septentrionale) associated with legumes native to Canada possess rearranged symbiosis genes and numerous insertion sequences.</title>
        <authorList>
            <person name="Bromfield E.S.P."/>
            <person name="Cloutier S."/>
        </authorList>
    </citation>
    <scope>NUCLEOTIDE SEQUENCE</scope>
    <source>
        <strain evidence="3">12S5</strain>
    </source>
</reference>
<organism evidence="3 4">
    <name type="scientific">Bradyrhizobium quebecense</name>
    <dbReference type="NCBI Taxonomy" id="2748629"/>
    <lineage>
        <taxon>Bacteria</taxon>
        <taxon>Pseudomonadati</taxon>
        <taxon>Pseudomonadota</taxon>
        <taxon>Alphaproteobacteria</taxon>
        <taxon>Hyphomicrobiales</taxon>
        <taxon>Nitrobacteraceae</taxon>
        <taxon>Bradyrhizobium</taxon>
    </lineage>
</organism>
<dbReference type="SMART" id="SM00829">
    <property type="entry name" value="PKS_ER"/>
    <property type="match status" value="1"/>
</dbReference>
<protein>
    <submittedName>
        <fullName evidence="3">NADP-dependent oxidoreductase</fullName>
    </submittedName>
</protein>
<proteinExistence type="predicted"/>
<evidence type="ECO:0000256" key="1">
    <source>
        <dbReference type="ARBA" id="ARBA00023002"/>
    </source>
</evidence>
<dbReference type="RefSeq" id="WP_207836279.1">
    <property type="nucleotide sequence ID" value="NZ_CP088282.1"/>
</dbReference>
<dbReference type="InterPro" id="IPR020843">
    <property type="entry name" value="ER"/>
</dbReference>
<dbReference type="Pfam" id="PF16884">
    <property type="entry name" value="ADH_N_2"/>
    <property type="match status" value="1"/>
</dbReference>
<keyword evidence="4" id="KW-1185">Reference proteome</keyword>
<dbReference type="InterPro" id="IPR045010">
    <property type="entry name" value="MDR_fam"/>
</dbReference>
<dbReference type="Pfam" id="PF00107">
    <property type="entry name" value="ADH_zinc_N"/>
    <property type="match status" value="1"/>
</dbReference>
<evidence type="ECO:0000259" key="2">
    <source>
        <dbReference type="SMART" id="SM00829"/>
    </source>
</evidence>
<name>A0ABS3MQM3_9BRAD</name>
<feature type="domain" description="Enoyl reductase (ER)" evidence="2">
    <location>
        <begin position="16"/>
        <end position="335"/>
    </location>
</feature>
<keyword evidence="1" id="KW-0560">Oxidoreductase</keyword>
<dbReference type="SUPFAM" id="SSF51735">
    <property type="entry name" value="NAD(P)-binding Rossmann-fold domains"/>
    <property type="match status" value="1"/>
</dbReference>
<dbReference type="PANTHER" id="PTHR43205:SF42">
    <property type="entry name" value="ALCOHOL DEHYDROGENASE, ZINC-CONTAINING (AFU_ORTHOLOGUE AFUA_7G04530)"/>
    <property type="match status" value="1"/>
</dbReference>
<sequence>MTVQNRRWLLAKRPVGMIKDTDFDRRNEAVPDPKDGEFLVRVTHLSFDPTQRPWMSRDTYVPAIPIGGVVRAAGAGQVVKSRNPNFKEGELVQGSFGWQDYIVTNGTTDIMPVTKLPAGVSPEQALGIFGITGLTAYFGLTDVGKPSAGDTVVVSGAAGATGSVVVQLAKALGCTVIGIAGGSEKCRWVVEQAKADAAIDYKRENVAARIKELAPKGVNIVFENVAGEILDASLQNLALRARIVLCGGISGYNADDPNETIGIRNYLLLIGRRARMEGFIILDYAPRFGEAVEALSKLIARGALKTPVDLQEGFENIPSTMRRLFEGKNIGKQLLKIADPPLARN</sequence>
<accession>A0ABS3MQM3</accession>
<gene>
    <name evidence="3" type="ORF">J4P68_31490</name>
</gene>
<dbReference type="Gene3D" id="3.90.180.10">
    <property type="entry name" value="Medium-chain alcohol dehydrogenases, catalytic domain"/>
    <property type="match status" value="1"/>
</dbReference>
<dbReference type="CDD" id="cd05288">
    <property type="entry name" value="PGDH"/>
    <property type="match status" value="1"/>
</dbReference>
<comment type="caution">
    <text evidence="3">The sequence shown here is derived from an EMBL/GenBank/DDBJ whole genome shotgun (WGS) entry which is preliminary data.</text>
</comment>
<dbReference type="PANTHER" id="PTHR43205">
    <property type="entry name" value="PROSTAGLANDIN REDUCTASE"/>
    <property type="match status" value="1"/>
</dbReference>
<evidence type="ECO:0000313" key="3">
    <source>
        <dbReference type="EMBL" id="MBO1433784.1"/>
    </source>
</evidence>
<evidence type="ECO:0000313" key="4">
    <source>
        <dbReference type="Proteomes" id="UP000692816"/>
    </source>
</evidence>
<dbReference type="InterPro" id="IPR013149">
    <property type="entry name" value="ADH-like_C"/>
</dbReference>
<dbReference type="InterPro" id="IPR041694">
    <property type="entry name" value="ADH_N_2"/>
</dbReference>
<dbReference type="InterPro" id="IPR011032">
    <property type="entry name" value="GroES-like_sf"/>
</dbReference>
<dbReference type="Gene3D" id="3.40.50.720">
    <property type="entry name" value="NAD(P)-binding Rossmann-like Domain"/>
    <property type="match status" value="1"/>
</dbReference>
<dbReference type="EMBL" id="JAGEPA010000001">
    <property type="protein sequence ID" value="MBO1433784.1"/>
    <property type="molecule type" value="Genomic_DNA"/>
</dbReference>
<dbReference type="Proteomes" id="UP000692816">
    <property type="component" value="Unassembled WGS sequence"/>
</dbReference>
<dbReference type="InterPro" id="IPR036291">
    <property type="entry name" value="NAD(P)-bd_dom_sf"/>
</dbReference>